<organism evidence="2 3">
    <name type="scientific">Candidatus Nealsonbacteria bacterium RIFOXYC1_FULL_40_7</name>
    <dbReference type="NCBI Taxonomy" id="1801678"/>
    <lineage>
        <taxon>Bacteria</taxon>
        <taxon>Candidatus Nealsoniibacteriota</taxon>
    </lineage>
</organism>
<evidence type="ECO:0000313" key="2">
    <source>
        <dbReference type="EMBL" id="OGZ26856.1"/>
    </source>
</evidence>
<proteinExistence type="predicted"/>
<protein>
    <recommendedName>
        <fullName evidence="4">PPM-type phosphatase domain-containing protein</fullName>
    </recommendedName>
</protein>
<feature type="transmembrane region" description="Helical" evidence="1">
    <location>
        <begin position="265"/>
        <end position="282"/>
    </location>
</feature>
<gene>
    <name evidence="2" type="ORF">A2427_00950</name>
</gene>
<evidence type="ECO:0000313" key="3">
    <source>
        <dbReference type="Proteomes" id="UP000176326"/>
    </source>
</evidence>
<accession>A0A1G2EM40</accession>
<reference evidence="2 3" key="1">
    <citation type="journal article" date="2016" name="Nat. Commun.">
        <title>Thousands of microbial genomes shed light on interconnected biogeochemical processes in an aquifer system.</title>
        <authorList>
            <person name="Anantharaman K."/>
            <person name="Brown C.T."/>
            <person name="Hug L.A."/>
            <person name="Sharon I."/>
            <person name="Castelle C.J."/>
            <person name="Probst A.J."/>
            <person name="Thomas B.C."/>
            <person name="Singh A."/>
            <person name="Wilkins M.J."/>
            <person name="Karaoz U."/>
            <person name="Brodie E.L."/>
            <person name="Williams K.H."/>
            <person name="Hubbard S.S."/>
            <person name="Banfield J.F."/>
        </authorList>
    </citation>
    <scope>NUCLEOTIDE SEQUENCE [LARGE SCALE GENOMIC DNA]</scope>
</reference>
<evidence type="ECO:0008006" key="4">
    <source>
        <dbReference type="Google" id="ProtNLM"/>
    </source>
</evidence>
<sequence length="579" mass="65594">MQIFEFHFNPKNKSFETYIFEPENALERKLGGLYMAGEIKNGLPKKSIELLNGLAKTVKKSYYSGKTPDKALSFALKSANEHLGKEIKEENVNWLGNLNFAACSLKDSDLSFTLAGDIKIILIRQGEIINIGKNLNLEGMNPYPLKIFLNVASGKTAQNDILIISTKDLLEFIKENGVLSSIAKSGSISEKKIKELLPHSLFSKGQGSKISGACLIFIFGEEKKNAFRDFFQKESLKIPKISNPFVSLKNPAIEKLKPRKKFNKAGLIVLLIVLLASGFFLFKNVPARQDKTYETLEQKFREAEGYLVIKEPEKANALLKEILREISDVDIPIREKVKKHLETLNPLEEADLKLELKLEESGLGLDRIFCSESIYFYKKGSDIIIRDGKEKIELLKSVSGMSDGFVFSGPETLVYPDQGLWKERKLENMENGLFFSYFSNLYFIDKCKIKKYSYLGNLEWSSPQDWLNKNLESCSAKSFAVDGSIWILNEDNTIDKYYAGAFQQKIYLDIYPFINQISKIETNSSLPYLLISDKERIIFVEKSSGRISKQVSMPSLVDFSISGNTLYIFNGSEVFSTDI</sequence>
<dbReference type="Proteomes" id="UP000176326">
    <property type="component" value="Unassembled WGS sequence"/>
</dbReference>
<name>A0A1G2EM40_9BACT</name>
<dbReference type="EMBL" id="MHMN01000054">
    <property type="protein sequence ID" value="OGZ26856.1"/>
    <property type="molecule type" value="Genomic_DNA"/>
</dbReference>
<keyword evidence="1" id="KW-0472">Membrane</keyword>
<dbReference type="AlphaFoldDB" id="A0A1G2EM40"/>
<keyword evidence="1" id="KW-0812">Transmembrane</keyword>
<keyword evidence="1" id="KW-1133">Transmembrane helix</keyword>
<comment type="caution">
    <text evidence="2">The sequence shown here is derived from an EMBL/GenBank/DDBJ whole genome shotgun (WGS) entry which is preliminary data.</text>
</comment>
<evidence type="ECO:0000256" key="1">
    <source>
        <dbReference type="SAM" id="Phobius"/>
    </source>
</evidence>